<evidence type="ECO:0000256" key="1">
    <source>
        <dbReference type="SAM" id="Phobius"/>
    </source>
</evidence>
<organism evidence="2 3">
    <name type="scientific">Batillaria attramentaria</name>
    <dbReference type="NCBI Taxonomy" id="370345"/>
    <lineage>
        <taxon>Eukaryota</taxon>
        <taxon>Metazoa</taxon>
        <taxon>Spiralia</taxon>
        <taxon>Lophotrochozoa</taxon>
        <taxon>Mollusca</taxon>
        <taxon>Gastropoda</taxon>
        <taxon>Caenogastropoda</taxon>
        <taxon>Sorbeoconcha</taxon>
        <taxon>Cerithioidea</taxon>
        <taxon>Batillariidae</taxon>
        <taxon>Batillaria</taxon>
    </lineage>
</organism>
<reference evidence="2 3" key="1">
    <citation type="journal article" date="2023" name="Sci. Data">
        <title>Genome assembly of the Korean intertidal mud-creeper Batillaria attramentaria.</title>
        <authorList>
            <person name="Patra A.K."/>
            <person name="Ho P.T."/>
            <person name="Jun S."/>
            <person name="Lee S.J."/>
            <person name="Kim Y."/>
            <person name="Won Y.J."/>
        </authorList>
    </citation>
    <scope>NUCLEOTIDE SEQUENCE [LARGE SCALE GENOMIC DNA]</scope>
    <source>
        <strain evidence="2">Wonlab-2016</strain>
    </source>
</reference>
<accession>A0ABD0LS25</accession>
<sequence>MLAPGGRESFAQLNTRSTMSIQITAKKAGLGLVYPVWIHYTAGVFLSVLSLIRSEGLKVLSSWISWIQTRDLVAFGDRKQWKQQMPAKLA</sequence>
<keyword evidence="1" id="KW-1133">Transmembrane helix</keyword>
<dbReference type="EMBL" id="JACVVK020000026">
    <property type="protein sequence ID" value="KAK7502349.1"/>
    <property type="molecule type" value="Genomic_DNA"/>
</dbReference>
<evidence type="ECO:0000313" key="3">
    <source>
        <dbReference type="Proteomes" id="UP001519460"/>
    </source>
</evidence>
<proteinExistence type="predicted"/>
<evidence type="ECO:0000313" key="2">
    <source>
        <dbReference type="EMBL" id="KAK7502349.1"/>
    </source>
</evidence>
<dbReference type="AlphaFoldDB" id="A0ABD0LS25"/>
<protein>
    <submittedName>
        <fullName evidence="2">Uncharacterized protein</fullName>
    </submittedName>
</protein>
<keyword evidence="3" id="KW-1185">Reference proteome</keyword>
<gene>
    <name evidence="2" type="ORF">BaRGS_00006302</name>
</gene>
<keyword evidence="1" id="KW-0472">Membrane</keyword>
<dbReference type="Proteomes" id="UP001519460">
    <property type="component" value="Unassembled WGS sequence"/>
</dbReference>
<feature type="transmembrane region" description="Helical" evidence="1">
    <location>
        <begin position="32"/>
        <end position="52"/>
    </location>
</feature>
<comment type="caution">
    <text evidence="2">The sequence shown here is derived from an EMBL/GenBank/DDBJ whole genome shotgun (WGS) entry which is preliminary data.</text>
</comment>
<keyword evidence="1" id="KW-0812">Transmembrane</keyword>
<name>A0ABD0LS25_9CAEN</name>